<feature type="signal peptide" evidence="2">
    <location>
        <begin position="1"/>
        <end position="16"/>
    </location>
</feature>
<reference evidence="4" key="1">
    <citation type="submission" date="2021-06" db="EMBL/GenBank/DDBJ databases">
        <title>Comparative genomics, transcriptomics and evolutionary studies reveal genomic signatures of adaptation to plant cell wall in hemibiotrophic fungi.</title>
        <authorList>
            <consortium name="DOE Joint Genome Institute"/>
            <person name="Baroncelli R."/>
            <person name="Diaz J.F."/>
            <person name="Benocci T."/>
            <person name="Peng M."/>
            <person name="Battaglia E."/>
            <person name="Haridas S."/>
            <person name="Andreopoulos W."/>
            <person name="Labutti K."/>
            <person name="Pangilinan J."/>
            <person name="Floch G.L."/>
            <person name="Makela M.R."/>
            <person name="Henrissat B."/>
            <person name="Grigoriev I.V."/>
            <person name="Crouch J.A."/>
            <person name="De Vries R.P."/>
            <person name="Sukno S.A."/>
            <person name="Thon M.R."/>
        </authorList>
    </citation>
    <scope>NUCLEOTIDE SEQUENCE</scope>
    <source>
        <strain evidence="4">CBS 193.32</strain>
    </source>
</reference>
<feature type="region of interest" description="Disordered" evidence="1">
    <location>
        <begin position="25"/>
        <end position="56"/>
    </location>
</feature>
<feature type="region of interest" description="Disordered" evidence="1">
    <location>
        <begin position="77"/>
        <end position="130"/>
    </location>
</feature>
<evidence type="ECO:0000256" key="1">
    <source>
        <dbReference type="SAM" id="MobiDB-lite"/>
    </source>
</evidence>
<feature type="domain" description="WSC" evidence="3">
    <location>
        <begin position="138"/>
        <end position="229"/>
    </location>
</feature>
<feature type="chain" id="PRO_5042598361" description="WSC domain-containing protein" evidence="2">
    <location>
        <begin position="17"/>
        <end position="504"/>
    </location>
</feature>
<proteinExistence type="predicted"/>
<dbReference type="InterPro" id="IPR002889">
    <property type="entry name" value="WSC_carb-bd"/>
</dbReference>
<sequence length="504" mass="52459">MRRTALVFLLGKVALGQSTAPFLNTTTTSSSRTSSLSTLQTTSTGQTTISSLTTSTGVSTTLTTEIPITTSDEVTTIDTTFSSDEPPITSDGSLTTTIDTSATTTGTGTTATGTDTSATSSSATPSATVIPNPGSVGNFSLLGCFGSTTGFPTFELVLSAASMTLDLCVASCPAGKRYAGLFGSDCFCGDIVSDATATRVSEDKCSISCPGNSGQRCGGRNVGGTLKRQLISAEILLTIYIRIDGGIDATTTATVTTTFTSVTTATVDGTASTGVTTVTTTYCPLCQDCQGPFCYKPAPNPCSNGKCFGIPCYGEDCYKKIVAYGDYCGYDYPCYGADCQRRLVWIDGTWYPEACSGYDCGRKIKCVSGKCAYVVKGSDFDSEKIICYGNVCKVETCSGDECYKKYVCKDDSCVFESCSYAEANKKYVFKHDKYIEVKGCNGSCPIPQPPHVVIPVPPVTTVACDGPTCSTLLIAPPVVTAGTSKFAASFGALAFSVLAAAVLL</sequence>
<protein>
    <recommendedName>
        <fullName evidence="3">WSC domain-containing protein</fullName>
    </recommendedName>
</protein>
<dbReference type="RefSeq" id="XP_060425273.1">
    <property type="nucleotide sequence ID" value="XM_060566581.1"/>
</dbReference>
<dbReference type="PROSITE" id="PS51212">
    <property type="entry name" value="WSC"/>
    <property type="match status" value="1"/>
</dbReference>
<evidence type="ECO:0000259" key="3">
    <source>
        <dbReference type="PROSITE" id="PS51212"/>
    </source>
</evidence>
<dbReference type="Proteomes" id="UP001224890">
    <property type="component" value="Unassembled WGS sequence"/>
</dbReference>
<gene>
    <name evidence="4" type="ORF">BDP55DRAFT_295727</name>
</gene>
<dbReference type="EMBL" id="JAHMHR010000048">
    <property type="protein sequence ID" value="KAK1671270.1"/>
    <property type="molecule type" value="Genomic_DNA"/>
</dbReference>
<evidence type="ECO:0000313" key="5">
    <source>
        <dbReference type="Proteomes" id="UP001224890"/>
    </source>
</evidence>
<accession>A0AAJ0ADF8</accession>
<dbReference type="GeneID" id="85451107"/>
<dbReference type="Pfam" id="PF01822">
    <property type="entry name" value="WSC"/>
    <property type="match status" value="1"/>
</dbReference>
<name>A0AAJ0ADF8_9PEZI</name>
<organism evidence="4 5">
    <name type="scientific">Colletotrichum godetiae</name>
    <dbReference type="NCBI Taxonomy" id="1209918"/>
    <lineage>
        <taxon>Eukaryota</taxon>
        <taxon>Fungi</taxon>
        <taxon>Dikarya</taxon>
        <taxon>Ascomycota</taxon>
        <taxon>Pezizomycotina</taxon>
        <taxon>Sordariomycetes</taxon>
        <taxon>Hypocreomycetidae</taxon>
        <taxon>Glomerellales</taxon>
        <taxon>Glomerellaceae</taxon>
        <taxon>Colletotrichum</taxon>
        <taxon>Colletotrichum acutatum species complex</taxon>
    </lineage>
</organism>
<evidence type="ECO:0000256" key="2">
    <source>
        <dbReference type="SAM" id="SignalP"/>
    </source>
</evidence>
<dbReference type="SMART" id="SM00321">
    <property type="entry name" value="WSC"/>
    <property type="match status" value="1"/>
</dbReference>
<evidence type="ECO:0000313" key="4">
    <source>
        <dbReference type="EMBL" id="KAK1671270.1"/>
    </source>
</evidence>
<comment type="caution">
    <text evidence="4">The sequence shown here is derived from an EMBL/GenBank/DDBJ whole genome shotgun (WGS) entry which is preliminary data.</text>
</comment>
<feature type="compositionally biased region" description="Low complexity" evidence="1">
    <location>
        <begin position="92"/>
        <end position="128"/>
    </location>
</feature>
<keyword evidence="5" id="KW-1185">Reference proteome</keyword>
<keyword evidence="2" id="KW-0732">Signal</keyword>
<dbReference type="AlphaFoldDB" id="A0AAJ0ADF8"/>